<feature type="compositionally biased region" description="Low complexity" evidence="4">
    <location>
        <begin position="51"/>
        <end position="62"/>
    </location>
</feature>
<comment type="caution">
    <text evidence="6">The sequence shown here is derived from an EMBL/GenBank/DDBJ whole genome shotgun (WGS) entry which is preliminary data.</text>
</comment>
<dbReference type="AlphaFoldDB" id="A0A9D4UEU4"/>
<dbReference type="PANTHER" id="PTHR33402:SF19">
    <property type="entry name" value="VQ MOTIF-CONTAINING PROTEIN 11"/>
    <property type="match status" value="1"/>
</dbReference>
<feature type="compositionally biased region" description="Low complexity" evidence="4">
    <location>
        <begin position="74"/>
        <end position="84"/>
    </location>
</feature>
<keyword evidence="7" id="KW-1185">Reference proteome</keyword>
<accession>A0A9D4UEU4</accession>
<feature type="region of interest" description="Disordered" evidence="4">
    <location>
        <begin position="413"/>
        <end position="434"/>
    </location>
</feature>
<feature type="compositionally biased region" description="Polar residues" evidence="4">
    <location>
        <begin position="424"/>
        <end position="433"/>
    </location>
</feature>
<keyword evidence="3" id="KW-0539">Nucleus</keyword>
<dbReference type="Proteomes" id="UP000886520">
    <property type="component" value="Chromosome 18"/>
</dbReference>
<sequence>MESPAPAAGPRVYVPISHPDSPVPTYAVLQFLGISPPPDPSSPAPPPLLHPPLHLLPCSSPASTPPSPIPKRCASSAESSTSSSSDEKDKKLTSIKPSPMKKSASAGGLSSSCLSPVSRRNGKALPLGPTISITHTDKDTIIHTHSSNFREVVHQLTGATSGDKGLMPVTLPARNIASSNRSGVGNDKDFTAPAAAVPLAASPRTMIQSGGDRIEAAIVRKPLCNPTTKLLERRKSNKVLERLSTSCRNLPPLVPSPVTPLASDFEKISLPVTPTTSEGSLTPVVVNLSALSHDARAMDTLSLAGAMALHEGKPIFSRSQSARVMSMDVNGDAMDVQGPQTPQLPCSQSLSLHDGKDVQSPVLGMQSSILHSVMDATGPSLALATGVVDVSLPEEMDVQNDQELNAHTDAMDADSLCDGAGVPDSSSTGTDSGIVNDEESIIAKKGFFFHSQRPRHGDATLLALFPESPREM</sequence>
<dbReference type="EMBL" id="JABFUD020000018">
    <property type="protein sequence ID" value="KAI5066673.1"/>
    <property type="molecule type" value="Genomic_DNA"/>
</dbReference>
<evidence type="ECO:0000256" key="4">
    <source>
        <dbReference type="SAM" id="MobiDB-lite"/>
    </source>
</evidence>
<evidence type="ECO:0000256" key="3">
    <source>
        <dbReference type="ARBA" id="ARBA00023242"/>
    </source>
</evidence>
<dbReference type="InterPro" id="IPR039611">
    <property type="entry name" value="VQ_4/11/13/19/31/33"/>
</dbReference>
<organism evidence="6 7">
    <name type="scientific">Adiantum capillus-veneris</name>
    <name type="common">Maidenhair fern</name>
    <dbReference type="NCBI Taxonomy" id="13818"/>
    <lineage>
        <taxon>Eukaryota</taxon>
        <taxon>Viridiplantae</taxon>
        <taxon>Streptophyta</taxon>
        <taxon>Embryophyta</taxon>
        <taxon>Tracheophyta</taxon>
        <taxon>Polypodiopsida</taxon>
        <taxon>Polypodiidae</taxon>
        <taxon>Polypodiales</taxon>
        <taxon>Pteridineae</taxon>
        <taxon>Pteridaceae</taxon>
        <taxon>Vittarioideae</taxon>
        <taxon>Adiantum</taxon>
    </lineage>
</organism>
<proteinExistence type="predicted"/>
<evidence type="ECO:0000313" key="6">
    <source>
        <dbReference type="EMBL" id="KAI5066673.1"/>
    </source>
</evidence>
<dbReference type="PANTHER" id="PTHR33402">
    <property type="entry name" value="VQ MOTIF-CONTAINING PROTEIN 11-LIKE"/>
    <property type="match status" value="1"/>
</dbReference>
<keyword evidence="2" id="KW-0597">Phosphoprotein</keyword>
<name>A0A9D4UEU4_ADICA</name>
<feature type="compositionally biased region" description="Pro residues" evidence="4">
    <location>
        <begin position="35"/>
        <end position="50"/>
    </location>
</feature>
<protein>
    <recommendedName>
        <fullName evidence="5">VQ domain-containing protein</fullName>
    </recommendedName>
</protein>
<evidence type="ECO:0000259" key="5">
    <source>
        <dbReference type="Pfam" id="PF05678"/>
    </source>
</evidence>
<dbReference type="Pfam" id="PF05678">
    <property type="entry name" value="VQ"/>
    <property type="match status" value="1"/>
</dbReference>
<feature type="region of interest" description="Disordered" evidence="4">
    <location>
        <begin position="31"/>
        <end position="132"/>
    </location>
</feature>
<feature type="compositionally biased region" description="Low complexity" evidence="4">
    <location>
        <begin position="101"/>
        <end position="115"/>
    </location>
</feature>
<evidence type="ECO:0000256" key="1">
    <source>
        <dbReference type="ARBA" id="ARBA00004123"/>
    </source>
</evidence>
<feature type="domain" description="VQ" evidence="5">
    <location>
        <begin position="140"/>
        <end position="162"/>
    </location>
</feature>
<gene>
    <name evidence="6" type="ORF">GOP47_0019297</name>
</gene>
<comment type="subcellular location">
    <subcellularLocation>
        <location evidence="1">Nucleus</location>
    </subcellularLocation>
</comment>
<dbReference type="OrthoDB" id="1929629at2759"/>
<dbReference type="GO" id="GO:0005634">
    <property type="term" value="C:nucleus"/>
    <property type="evidence" value="ECO:0007669"/>
    <property type="project" value="UniProtKB-SubCell"/>
</dbReference>
<dbReference type="InterPro" id="IPR008889">
    <property type="entry name" value="VQ"/>
</dbReference>
<evidence type="ECO:0000256" key="2">
    <source>
        <dbReference type="ARBA" id="ARBA00022553"/>
    </source>
</evidence>
<evidence type="ECO:0000313" key="7">
    <source>
        <dbReference type="Proteomes" id="UP000886520"/>
    </source>
</evidence>
<reference evidence="6" key="1">
    <citation type="submission" date="2021-01" db="EMBL/GenBank/DDBJ databases">
        <title>Adiantum capillus-veneris genome.</title>
        <authorList>
            <person name="Fang Y."/>
            <person name="Liao Q."/>
        </authorList>
    </citation>
    <scope>NUCLEOTIDE SEQUENCE</scope>
    <source>
        <strain evidence="6">H3</strain>
        <tissue evidence="6">Leaf</tissue>
    </source>
</reference>